<proteinExistence type="predicted"/>
<protein>
    <submittedName>
        <fullName evidence="2">Molecular chaperone DnaJ</fullName>
    </submittedName>
</protein>
<dbReference type="SUPFAM" id="SSF49493">
    <property type="entry name" value="HSP40/DnaJ peptide-binding domain"/>
    <property type="match status" value="2"/>
</dbReference>
<dbReference type="CDD" id="cd06257">
    <property type="entry name" value="DnaJ"/>
    <property type="match status" value="1"/>
</dbReference>
<sequence length="314" mass="33792">MSEASDDPYALLGVKRDASAEEIRSAYRKLARKLHPDLNPGDKAAEERFKKVTAAYELLGDPEKRARFDRGEIDATGAERPQARRFWREHAGAAGDAYATDAGFADILDADDLLAAIFGRGGPGRRPGETFEGAGIRMRGGDLRGRLHLEFLEAINGATKRLTLPDGSVVDVQVPPGAHDGQVLRLRGKGLPGVGGGPPGDLLVELEVGGHHRFTRRGDDIHLELPVSLVEAVLGAKVEVPTPAGPVMVTVPPGSNTGTVLRLRGRGVPRRDGTRGDAYAELRVFLPDKPDPELEAFVRGWQAGRAHNPREGRQ</sequence>
<dbReference type="Pfam" id="PF01556">
    <property type="entry name" value="DnaJ_C"/>
    <property type="match status" value="1"/>
</dbReference>
<name>A0A8J3EEZ8_9PROT</name>
<dbReference type="PANTHER" id="PTHR43096:SF10">
    <property type="entry name" value="CHAPERONE PROTEIN DNAJ A6, CHLOROPLASTIC"/>
    <property type="match status" value="1"/>
</dbReference>
<dbReference type="InterPro" id="IPR018253">
    <property type="entry name" value="DnaJ_domain_CS"/>
</dbReference>
<dbReference type="GO" id="GO:0005737">
    <property type="term" value="C:cytoplasm"/>
    <property type="evidence" value="ECO:0007669"/>
    <property type="project" value="TreeGrafter"/>
</dbReference>
<dbReference type="InterPro" id="IPR008971">
    <property type="entry name" value="HSP40/DnaJ_pept-bd"/>
</dbReference>
<dbReference type="InterPro" id="IPR036869">
    <property type="entry name" value="J_dom_sf"/>
</dbReference>
<dbReference type="AlphaFoldDB" id="A0A8J3EEZ8"/>
<dbReference type="CDD" id="cd10747">
    <property type="entry name" value="DnaJ_C"/>
    <property type="match status" value="1"/>
</dbReference>
<dbReference type="InterPro" id="IPR002939">
    <property type="entry name" value="DnaJ_C"/>
</dbReference>
<dbReference type="Pfam" id="PF00226">
    <property type="entry name" value="DnaJ"/>
    <property type="match status" value="1"/>
</dbReference>
<dbReference type="RefSeq" id="WP_188903440.1">
    <property type="nucleotide sequence ID" value="NZ_BMKS01000018.1"/>
</dbReference>
<organism evidence="2 3">
    <name type="scientific">Caldovatus sediminis</name>
    <dbReference type="NCBI Taxonomy" id="2041189"/>
    <lineage>
        <taxon>Bacteria</taxon>
        <taxon>Pseudomonadati</taxon>
        <taxon>Pseudomonadota</taxon>
        <taxon>Alphaproteobacteria</taxon>
        <taxon>Acetobacterales</taxon>
        <taxon>Roseomonadaceae</taxon>
        <taxon>Caldovatus</taxon>
    </lineage>
</organism>
<dbReference type="FunFam" id="2.60.260.20:FF:000013">
    <property type="entry name" value="DnaJ subfamily B member 11"/>
    <property type="match status" value="1"/>
</dbReference>
<keyword evidence="3" id="KW-1185">Reference proteome</keyword>
<dbReference type="PROSITE" id="PS00636">
    <property type="entry name" value="DNAJ_1"/>
    <property type="match status" value="1"/>
</dbReference>
<evidence type="ECO:0000313" key="2">
    <source>
        <dbReference type="EMBL" id="GGG48385.1"/>
    </source>
</evidence>
<gene>
    <name evidence="2" type="ORF">GCM10010964_39670</name>
</gene>
<dbReference type="EMBL" id="BMKS01000018">
    <property type="protein sequence ID" value="GGG48385.1"/>
    <property type="molecule type" value="Genomic_DNA"/>
</dbReference>
<dbReference type="PRINTS" id="PR00625">
    <property type="entry name" value="JDOMAIN"/>
</dbReference>
<reference evidence="2 3" key="1">
    <citation type="journal article" date="2014" name="Int. J. Syst. Evol. Microbiol.">
        <title>Complete genome sequence of Corynebacterium casei LMG S-19264T (=DSM 44701T), isolated from a smear-ripened cheese.</title>
        <authorList>
            <consortium name="US DOE Joint Genome Institute (JGI-PGF)"/>
            <person name="Walter F."/>
            <person name="Albersmeier A."/>
            <person name="Kalinowski J."/>
            <person name="Ruckert C."/>
        </authorList>
    </citation>
    <scope>NUCLEOTIDE SEQUENCE [LARGE SCALE GENOMIC DNA]</scope>
    <source>
        <strain evidence="2 3">CGMCC 1.16330</strain>
    </source>
</reference>
<dbReference type="PANTHER" id="PTHR43096">
    <property type="entry name" value="DNAJ HOMOLOG 1, MITOCHONDRIAL-RELATED"/>
    <property type="match status" value="1"/>
</dbReference>
<dbReference type="GO" id="GO:0051082">
    <property type="term" value="F:unfolded protein binding"/>
    <property type="evidence" value="ECO:0007669"/>
    <property type="project" value="InterPro"/>
</dbReference>
<dbReference type="Proteomes" id="UP000597507">
    <property type="component" value="Unassembled WGS sequence"/>
</dbReference>
<dbReference type="SUPFAM" id="SSF46565">
    <property type="entry name" value="Chaperone J-domain"/>
    <property type="match status" value="1"/>
</dbReference>
<feature type="domain" description="J" evidence="1">
    <location>
        <begin position="7"/>
        <end position="72"/>
    </location>
</feature>
<dbReference type="GO" id="GO:0042026">
    <property type="term" value="P:protein refolding"/>
    <property type="evidence" value="ECO:0007669"/>
    <property type="project" value="TreeGrafter"/>
</dbReference>
<evidence type="ECO:0000259" key="1">
    <source>
        <dbReference type="PROSITE" id="PS50076"/>
    </source>
</evidence>
<dbReference type="InterPro" id="IPR001623">
    <property type="entry name" value="DnaJ_domain"/>
</dbReference>
<dbReference type="Gene3D" id="1.10.287.110">
    <property type="entry name" value="DnaJ domain"/>
    <property type="match status" value="1"/>
</dbReference>
<dbReference type="PROSITE" id="PS50076">
    <property type="entry name" value="DNAJ_2"/>
    <property type="match status" value="1"/>
</dbReference>
<comment type="caution">
    <text evidence="2">The sequence shown here is derived from an EMBL/GenBank/DDBJ whole genome shotgun (WGS) entry which is preliminary data.</text>
</comment>
<accession>A0A8J3EEZ8</accession>
<dbReference type="Gene3D" id="2.60.260.20">
    <property type="entry name" value="Urease metallochaperone UreE, N-terminal domain"/>
    <property type="match status" value="2"/>
</dbReference>
<dbReference type="SMART" id="SM00271">
    <property type="entry name" value="DnaJ"/>
    <property type="match status" value="1"/>
</dbReference>
<evidence type="ECO:0000313" key="3">
    <source>
        <dbReference type="Proteomes" id="UP000597507"/>
    </source>
</evidence>